<dbReference type="Proteomes" id="UP000289152">
    <property type="component" value="Unassembled WGS sequence"/>
</dbReference>
<keyword evidence="3" id="KW-1185">Reference proteome</keyword>
<proteinExistence type="predicted"/>
<sequence>MSDPYHYFGNGISPDTSRGNSSEDHFQGGHLPNNFYWGISRPGQLQQGQERNMYNHNNYGSMPGSMSGSMPGSASGSMPDPMLGVLTTQSYNLPAIGEHSQQSPLASSAPVAMNYYPSQFVSSQIYSLRSQGERVYGHAEQPQAPLQQPPYPQRQHFQASLVSESIGCMAPGSSHTGPSHMDTLATEYSPPHFDEYVVPDDQSSYVQPVGVVPGMGSFQSGPPTSHVWGGQNTQAFQSQSLRDPARYGSGLITPTAMAGPQIHDSARRLLPAPAFRTLQHATLDADHMQYTSVPATEALTGASTRIFKPSAGIKQPDKPKKQAESTGEPQGT</sequence>
<evidence type="ECO:0000256" key="1">
    <source>
        <dbReference type="SAM" id="MobiDB-lite"/>
    </source>
</evidence>
<evidence type="ECO:0000313" key="3">
    <source>
        <dbReference type="Proteomes" id="UP000289152"/>
    </source>
</evidence>
<reference evidence="2 3" key="1">
    <citation type="submission" date="2016-06" db="EMBL/GenBank/DDBJ databases">
        <title>Evolution of pathogenesis and genome organization in the Tremellales.</title>
        <authorList>
            <person name="Cuomo C."/>
            <person name="Litvintseva A."/>
            <person name="Heitman J."/>
            <person name="Chen Y."/>
            <person name="Sun S."/>
            <person name="Springer D."/>
            <person name="Dromer F."/>
            <person name="Young S."/>
            <person name="Zeng Q."/>
            <person name="Chapman S."/>
            <person name="Gujja S."/>
            <person name="Saif S."/>
            <person name="Birren B."/>
        </authorList>
    </citation>
    <scope>NUCLEOTIDE SEQUENCE [LARGE SCALE GENOMIC DNA]</scope>
    <source>
        <strain evidence="2 3">ATCC 28783</strain>
    </source>
</reference>
<name>A0A4Q1BB14_TREME</name>
<dbReference type="AlphaFoldDB" id="A0A4Q1BB14"/>
<feature type="region of interest" description="Disordered" evidence="1">
    <location>
        <begin position="304"/>
        <end position="332"/>
    </location>
</feature>
<evidence type="ECO:0000313" key="2">
    <source>
        <dbReference type="EMBL" id="RXK35982.1"/>
    </source>
</evidence>
<dbReference type="InParanoid" id="A0A4Q1BB14"/>
<dbReference type="EMBL" id="SDIL01000113">
    <property type="protein sequence ID" value="RXK35982.1"/>
    <property type="molecule type" value="Genomic_DNA"/>
</dbReference>
<accession>A0A4Q1BB14</accession>
<feature type="region of interest" description="Disordered" evidence="1">
    <location>
        <begin position="1"/>
        <end position="27"/>
    </location>
</feature>
<protein>
    <submittedName>
        <fullName evidence="2">Uncharacterized protein</fullName>
    </submittedName>
</protein>
<comment type="caution">
    <text evidence="2">The sequence shown here is derived from an EMBL/GenBank/DDBJ whole genome shotgun (WGS) entry which is preliminary data.</text>
</comment>
<gene>
    <name evidence="2" type="ORF">M231_06751</name>
</gene>
<organism evidence="2 3">
    <name type="scientific">Tremella mesenterica</name>
    <name type="common">Jelly fungus</name>
    <dbReference type="NCBI Taxonomy" id="5217"/>
    <lineage>
        <taxon>Eukaryota</taxon>
        <taxon>Fungi</taxon>
        <taxon>Dikarya</taxon>
        <taxon>Basidiomycota</taxon>
        <taxon>Agaricomycotina</taxon>
        <taxon>Tremellomycetes</taxon>
        <taxon>Tremellales</taxon>
        <taxon>Tremellaceae</taxon>
        <taxon>Tremella</taxon>
    </lineage>
</organism>